<gene>
    <name evidence="2" type="ORF">Z045_18680</name>
</gene>
<dbReference type="AlphaFoldDB" id="A0A0V9UH05"/>
<accession>A0A0V9UH05</accession>
<dbReference type="EMBL" id="AZXY01000010">
    <property type="protein sequence ID" value="KSZ57283.1"/>
    <property type="molecule type" value="Genomic_DNA"/>
</dbReference>
<keyword evidence="1" id="KW-0472">Membrane</keyword>
<dbReference type="Proteomes" id="UP000053060">
    <property type="component" value="Unassembled WGS sequence"/>
</dbReference>
<organism evidence="2 3">
    <name type="scientific">Rhodococcus pyridinivorans KG-16</name>
    <dbReference type="NCBI Taxonomy" id="1441730"/>
    <lineage>
        <taxon>Bacteria</taxon>
        <taxon>Bacillati</taxon>
        <taxon>Actinomycetota</taxon>
        <taxon>Actinomycetes</taxon>
        <taxon>Mycobacteriales</taxon>
        <taxon>Nocardiaceae</taxon>
        <taxon>Rhodococcus</taxon>
    </lineage>
</organism>
<protein>
    <submittedName>
        <fullName evidence="2">Membrane protein</fullName>
    </submittedName>
</protein>
<reference evidence="3" key="1">
    <citation type="submission" date="2015-01" db="EMBL/GenBank/DDBJ databases">
        <title>Draft genome sequence of Rhodococcus pyridinivorans strain KG-16, a hydrocarbon-degrading bacterium.</title>
        <authorList>
            <person name="Aggarwal R.K."/>
            <person name="Dawar C."/>
        </authorList>
    </citation>
    <scope>NUCLEOTIDE SEQUENCE [LARGE SCALE GENOMIC DNA]</scope>
    <source>
        <strain evidence="3">KG-16</strain>
    </source>
</reference>
<proteinExistence type="predicted"/>
<reference evidence="2 3" key="2">
    <citation type="journal article" date="2016" name="Genome Announc.">
        <title>Draft Genome Sequence of a Versatile Hydrocarbon-Degrading Bacterium, Rhodococcus pyridinivorans Strain KG-16, Collected from Oil Fields in India.</title>
        <authorList>
            <person name="Aggarwal R.K."/>
            <person name="Dawar C."/>
            <person name="Phanindranath R."/>
            <person name="Mutnuri L."/>
            <person name="Dayal A.M."/>
        </authorList>
    </citation>
    <scope>NUCLEOTIDE SEQUENCE [LARGE SCALE GENOMIC DNA]</scope>
    <source>
        <strain evidence="2 3">KG-16</strain>
    </source>
</reference>
<dbReference type="PATRIC" id="fig|1441730.3.peg.3899"/>
<evidence type="ECO:0000313" key="3">
    <source>
        <dbReference type="Proteomes" id="UP000053060"/>
    </source>
</evidence>
<keyword evidence="1" id="KW-1133">Transmembrane helix</keyword>
<feature type="transmembrane region" description="Helical" evidence="1">
    <location>
        <begin position="34"/>
        <end position="52"/>
    </location>
</feature>
<keyword evidence="1" id="KW-0812">Transmembrane</keyword>
<evidence type="ECO:0000256" key="1">
    <source>
        <dbReference type="SAM" id="Phobius"/>
    </source>
</evidence>
<comment type="caution">
    <text evidence="2">The sequence shown here is derived from an EMBL/GenBank/DDBJ whole genome shotgun (WGS) entry which is preliminary data.</text>
</comment>
<sequence>MWVRSLPAHDDRDGAAVPLDLIPSRLLRPRARRIALLALAVGVVLGVLVWIVAPGWVALLVGAVFAVPPAVGAFLATRRHLLLRGTVVTLSGAFRSRSVDLARLAGVELIVRVGGVSQAVVRVNDGEHNLVSVPLALYADGGGRELDVLALRKLADALATSEIAPAAAISSVLVEQLRAEARDAALGERPLYRAIELARGAGRVPQTTLTDHEVASLVD</sequence>
<feature type="transmembrane region" description="Helical" evidence="1">
    <location>
        <begin position="58"/>
        <end position="76"/>
    </location>
</feature>
<name>A0A0V9UH05_9NOCA</name>
<evidence type="ECO:0000313" key="2">
    <source>
        <dbReference type="EMBL" id="KSZ57283.1"/>
    </source>
</evidence>